<dbReference type="InterPro" id="IPR004358">
    <property type="entry name" value="Sig_transdc_His_kin-like_C"/>
</dbReference>
<dbReference type="InterPro" id="IPR036097">
    <property type="entry name" value="HisK_dim/P_sf"/>
</dbReference>
<dbReference type="GO" id="GO:0009927">
    <property type="term" value="F:histidine phosphotransfer kinase activity"/>
    <property type="evidence" value="ECO:0007669"/>
    <property type="project" value="TreeGrafter"/>
</dbReference>
<dbReference type="Gene3D" id="1.10.287.130">
    <property type="match status" value="1"/>
</dbReference>
<evidence type="ECO:0000256" key="3">
    <source>
        <dbReference type="ARBA" id="ARBA00022553"/>
    </source>
</evidence>
<dbReference type="FunFam" id="3.30.565.10:FF:000049">
    <property type="entry name" value="Two-component sensor histidine kinase"/>
    <property type="match status" value="1"/>
</dbReference>
<dbReference type="Pfam" id="PF02518">
    <property type="entry name" value="HATPase_c"/>
    <property type="match status" value="1"/>
</dbReference>
<dbReference type="Gene3D" id="3.30.565.10">
    <property type="entry name" value="Histidine kinase-like ATPase, C-terminal domain"/>
    <property type="match status" value="1"/>
</dbReference>
<dbReference type="InterPro" id="IPR003661">
    <property type="entry name" value="HisK_dim/P_dom"/>
</dbReference>
<evidence type="ECO:0000256" key="4">
    <source>
        <dbReference type="ARBA" id="ARBA00022679"/>
    </source>
</evidence>
<dbReference type="Pfam" id="PF00512">
    <property type="entry name" value="HisKA"/>
    <property type="match status" value="1"/>
</dbReference>
<dbReference type="InterPro" id="IPR035965">
    <property type="entry name" value="PAS-like_dom_sf"/>
</dbReference>
<evidence type="ECO:0000256" key="1">
    <source>
        <dbReference type="ARBA" id="ARBA00000085"/>
    </source>
</evidence>
<evidence type="ECO:0000256" key="6">
    <source>
        <dbReference type="SAM" id="Coils"/>
    </source>
</evidence>
<feature type="coiled-coil region" evidence="6">
    <location>
        <begin position="136"/>
        <end position="163"/>
    </location>
</feature>
<dbReference type="GO" id="GO:0005886">
    <property type="term" value="C:plasma membrane"/>
    <property type="evidence" value="ECO:0007669"/>
    <property type="project" value="TreeGrafter"/>
</dbReference>
<keyword evidence="6" id="KW-0175">Coiled coil</keyword>
<comment type="catalytic activity">
    <reaction evidence="1">
        <text>ATP + protein L-histidine = ADP + protein N-phospho-L-histidine.</text>
        <dbReference type="EC" id="2.7.13.3"/>
    </reaction>
</comment>
<keyword evidence="4" id="KW-0808">Transferase</keyword>
<dbReference type="SUPFAM" id="SSF55785">
    <property type="entry name" value="PYP-like sensor domain (PAS domain)"/>
    <property type="match status" value="1"/>
</dbReference>
<dbReference type="InterPro" id="IPR036890">
    <property type="entry name" value="HATPase_C_sf"/>
</dbReference>
<comment type="caution">
    <text evidence="8">The sequence shown here is derived from an EMBL/GenBank/DDBJ whole genome shotgun (WGS) entry which is preliminary data.</text>
</comment>
<dbReference type="PRINTS" id="PR00344">
    <property type="entry name" value="BCTRLSENSOR"/>
</dbReference>
<name>A0A560CJJ5_AZOBR</name>
<dbReference type="EC" id="2.7.13.3" evidence="2"/>
<dbReference type="SMART" id="SM00387">
    <property type="entry name" value="HATPase_c"/>
    <property type="match status" value="1"/>
</dbReference>
<dbReference type="EMBL" id="VITH01000004">
    <property type="protein sequence ID" value="TWA85055.1"/>
    <property type="molecule type" value="Genomic_DNA"/>
</dbReference>
<gene>
    <name evidence="8" type="ORF">FBZ83_104326</name>
</gene>
<sequence>MCSDLSFCGEVVAEYTQKNSTESHMTDRAIWLEALVSANGAAHALLGLDARLLVVNQAFAAAFGCLPEEVEGKGLADLDVPAAIVAQVEAQVRRAVLTGAPVSAFGLLPRGEMVLSPVRDADGAITAVAAIADTNAAALAAARAEAERAKAETERVRQEAETGRTAIGRFLSAASHDLRQPFQAMHLFHHLLMGRLTDPGARDLGEKLEMSIEAAEGLLRALLDVSKLEAGLVRMQEQTFPIDETLGRLLNEFAPEADAKALRFNVRPADAEVSTDPVLLEQLLRPILSNALRFTESGGVLLAARRRGAALRIEVWDTGLGIAPADQSAIFDDFRQLGNPNRDRRHGLGLGLAIVRRLATLLGLTVSLRSVPGKGSVFAVDVPLAAASAAERPVESSSAA</sequence>
<evidence type="ECO:0000256" key="5">
    <source>
        <dbReference type="ARBA" id="ARBA00022777"/>
    </source>
</evidence>
<dbReference type="InterPro" id="IPR003594">
    <property type="entry name" value="HATPase_dom"/>
</dbReference>
<accession>A0A560CJJ5</accession>
<reference evidence="8 9" key="1">
    <citation type="submission" date="2019-06" db="EMBL/GenBank/DDBJ databases">
        <title>Genomic Encyclopedia of Type Strains, Phase IV (KMG-V): Genome sequencing to study the core and pangenomes of soil and plant-associated prokaryotes.</title>
        <authorList>
            <person name="Whitman W."/>
        </authorList>
    </citation>
    <scope>NUCLEOTIDE SEQUENCE [LARGE SCALE GENOMIC DNA]</scope>
    <source>
        <strain evidence="8 9">BR 11650</strain>
    </source>
</reference>
<dbReference type="InterPro" id="IPR005467">
    <property type="entry name" value="His_kinase_dom"/>
</dbReference>
<dbReference type="SMART" id="SM00388">
    <property type="entry name" value="HisKA"/>
    <property type="match status" value="1"/>
</dbReference>
<proteinExistence type="predicted"/>
<evidence type="ECO:0000259" key="7">
    <source>
        <dbReference type="PROSITE" id="PS50109"/>
    </source>
</evidence>
<dbReference type="AlphaFoldDB" id="A0A560CJJ5"/>
<dbReference type="CDD" id="cd00130">
    <property type="entry name" value="PAS"/>
    <property type="match status" value="1"/>
</dbReference>
<organism evidence="8 9">
    <name type="scientific">Azospirillum brasilense</name>
    <dbReference type="NCBI Taxonomy" id="192"/>
    <lineage>
        <taxon>Bacteria</taxon>
        <taxon>Pseudomonadati</taxon>
        <taxon>Pseudomonadota</taxon>
        <taxon>Alphaproteobacteria</taxon>
        <taxon>Rhodospirillales</taxon>
        <taxon>Azospirillaceae</taxon>
        <taxon>Azospirillum</taxon>
    </lineage>
</organism>
<protein>
    <recommendedName>
        <fullName evidence="2">histidine kinase</fullName>
        <ecNumber evidence="2">2.7.13.3</ecNumber>
    </recommendedName>
</protein>
<evidence type="ECO:0000256" key="2">
    <source>
        <dbReference type="ARBA" id="ARBA00012438"/>
    </source>
</evidence>
<dbReference type="PANTHER" id="PTHR43047:SF9">
    <property type="entry name" value="HISTIDINE KINASE"/>
    <property type="match status" value="1"/>
</dbReference>
<dbReference type="SUPFAM" id="SSF55874">
    <property type="entry name" value="ATPase domain of HSP90 chaperone/DNA topoisomerase II/histidine kinase"/>
    <property type="match status" value="1"/>
</dbReference>
<keyword evidence="5 8" id="KW-0418">Kinase</keyword>
<dbReference type="PROSITE" id="PS50109">
    <property type="entry name" value="HIS_KIN"/>
    <property type="match status" value="1"/>
</dbReference>
<dbReference type="Pfam" id="PF08448">
    <property type="entry name" value="PAS_4"/>
    <property type="match status" value="1"/>
</dbReference>
<evidence type="ECO:0000313" key="9">
    <source>
        <dbReference type="Proteomes" id="UP000318529"/>
    </source>
</evidence>
<dbReference type="Proteomes" id="UP000318529">
    <property type="component" value="Unassembled WGS sequence"/>
</dbReference>
<dbReference type="Gene3D" id="3.30.450.20">
    <property type="entry name" value="PAS domain"/>
    <property type="match status" value="1"/>
</dbReference>
<feature type="domain" description="Histidine kinase" evidence="7">
    <location>
        <begin position="173"/>
        <end position="386"/>
    </location>
</feature>
<dbReference type="CDD" id="cd00082">
    <property type="entry name" value="HisKA"/>
    <property type="match status" value="1"/>
</dbReference>
<dbReference type="InterPro" id="IPR013656">
    <property type="entry name" value="PAS_4"/>
</dbReference>
<evidence type="ECO:0000313" key="8">
    <source>
        <dbReference type="EMBL" id="TWA85055.1"/>
    </source>
</evidence>
<keyword evidence="3" id="KW-0597">Phosphoprotein</keyword>
<dbReference type="PANTHER" id="PTHR43047">
    <property type="entry name" value="TWO-COMPONENT HISTIDINE PROTEIN KINASE"/>
    <property type="match status" value="1"/>
</dbReference>
<dbReference type="InterPro" id="IPR000014">
    <property type="entry name" value="PAS"/>
</dbReference>
<dbReference type="SUPFAM" id="SSF47384">
    <property type="entry name" value="Homodimeric domain of signal transducing histidine kinase"/>
    <property type="match status" value="1"/>
</dbReference>
<dbReference type="GO" id="GO:0000155">
    <property type="term" value="F:phosphorelay sensor kinase activity"/>
    <property type="evidence" value="ECO:0007669"/>
    <property type="project" value="InterPro"/>
</dbReference>